<accession>A0A922IA74</accession>
<sequence>MARNAEKAMTTLARWRASQLEEQNNSNQPKRERRPYFPGDCNDLNAAQRWRLNVVRVISRKVAQIQNAGLGEHRIRDLNDQINRLLREKRNWEQRIKELGGTDFKSTERFDASAREIPGNKGYKYFGAAKDLPGVRELLAQETIQVPKKTKAELMRSIDADYYGYRDEDDGVILKEEARVQREELLRLANEEKNSNTTTIKERIELICYADVNDDSRQSVEDGIDFAGPKNFISHVPSIPTQKEINEELIRRKKQELLKMYVSEDILESEKESKKILDIE</sequence>
<comment type="caution">
    <text evidence="7">The sequence shown here is derived from an EMBL/GenBank/DDBJ whole genome shotgun (WGS) entry which is preliminary data.</text>
</comment>
<dbReference type="Gene3D" id="1.10.287.660">
    <property type="entry name" value="Helix hairpin bin"/>
    <property type="match status" value="1"/>
</dbReference>
<reference evidence="6" key="3">
    <citation type="journal article" date="2021" name="World Allergy Organ. J.">
        <title>Chromosome-level assembly of Dermatophagoides farinae genome and transcriptome reveals two novel allergens Der f 37 and Der f 39.</title>
        <authorList>
            <person name="Chen J."/>
            <person name="Cai Z."/>
            <person name="Fan D."/>
            <person name="Hu J."/>
            <person name="Hou Y."/>
            <person name="He Y."/>
            <person name="Zhang Z."/>
            <person name="Zhao Z."/>
            <person name="Gao P."/>
            <person name="Hu W."/>
            <person name="Sun J."/>
            <person name="Li J."/>
            <person name="Ji K."/>
        </authorList>
    </citation>
    <scope>NUCLEOTIDE SEQUENCE</scope>
    <source>
        <strain evidence="6">JKM2019</strain>
    </source>
</reference>
<dbReference type="InterPro" id="IPR037200">
    <property type="entry name" value="Isy1_sf"/>
</dbReference>
<dbReference type="InterPro" id="IPR029012">
    <property type="entry name" value="Helix_hairpin_bin_sf"/>
</dbReference>
<reference evidence="7" key="4">
    <citation type="journal article" date="2022" name="Res Sq">
        <title>Comparative Genomics Reveals Insights into the Divergent Evolution of Astigmatic Mites and Household Pest Adaptations.</title>
        <authorList>
            <person name="Xiong Q."/>
            <person name="Wan A.T.-Y."/>
            <person name="Liu X.-Y."/>
            <person name="Fung C.S.-H."/>
            <person name="Xiao X."/>
            <person name="Malainual N."/>
            <person name="Hou J."/>
            <person name="Wang L."/>
            <person name="Wang M."/>
            <person name="Yang K."/>
            <person name="Cui Y."/>
            <person name="Leung E."/>
            <person name="Nong W."/>
            <person name="Shin S.-K."/>
            <person name="Au S."/>
            <person name="Jeong K.Y."/>
            <person name="Chew F.T."/>
            <person name="Hui J."/>
            <person name="Leung T.F."/>
            <person name="Tungtrongchitr A."/>
            <person name="Zhong N."/>
            <person name="Liu Z."/>
            <person name="Tsui S."/>
        </authorList>
    </citation>
    <scope>NUCLEOTIDE SEQUENCE</scope>
    <source>
        <strain evidence="7">Derf</strain>
        <tissue evidence="7">Whole organism</tissue>
    </source>
</reference>
<dbReference type="PANTHER" id="PTHR13021">
    <property type="entry name" value="PRE-MRNA-SPLICING FACTOR ISY1"/>
    <property type="match status" value="1"/>
</dbReference>
<evidence type="ECO:0000256" key="3">
    <source>
        <dbReference type="ARBA" id="ARBA00023242"/>
    </source>
</evidence>
<evidence type="ECO:0000313" key="8">
    <source>
        <dbReference type="Proteomes" id="UP000790347"/>
    </source>
</evidence>
<feature type="coiled-coil region" evidence="4">
    <location>
        <begin position="75"/>
        <end position="102"/>
    </location>
</feature>
<keyword evidence="4" id="KW-0175">Coiled coil</keyword>
<proteinExistence type="inferred from homology"/>
<keyword evidence="3" id="KW-0539">Nucleus</keyword>
<dbReference type="AlphaFoldDB" id="A0A922IA74"/>
<gene>
    <name evidence="7" type="primary">ISY1</name>
    <name evidence="7" type="ORF">DERF_002234</name>
    <name evidence="6" type="ORF">HUG17_10199</name>
</gene>
<dbReference type="Pfam" id="PF06246">
    <property type="entry name" value="Isy1"/>
    <property type="match status" value="1"/>
</dbReference>
<dbReference type="FunFam" id="1.10.287.660:FF:000001">
    <property type="entry name" value="pre-mRNA-splicing factor ISY1 homolog"/>
    <property type="match status" value="1"/>
</dbReference>
<feature type="region of interest" description="Disordered" evidence="5">
    <location>
        <begin position="1"/>
        <end position="39"/>
    </location>
</feature>
<evidence type="ECO:0000313" key="6">
    <source>
        <dbReference type="EMBL" id="KAH7636229.1"/>
    </source>
</evidence>
<evidence type="ECO:0000256" key="5">
    <source>
        <dbReference type="SAM" id="MobiDB-lite"/>
    </source>
</evidence>
<dbReference type="InterPro" id="IPR009360">
    <property type="entry name" value="Isy1"/>
</dbReference>
<organism evidence="7 8">
    <name type="scientific">Dermatophagoides farinae</name>
    <name type="common">American house dust mite</name>
    <dbReference type="NCBI Taxonomy" id="6954"/>
    <lineage>
        <taxon>Eukaryota</taxon>
        <taxon>Metazoa</taxon>
        <taxon>Ecdysozoa</taxon>
        <taxon>Arthropoda</taxon>
        <taxon>Chelicerata</taxon>
        <taxon>Arachnida</taxon>
        <taxon>Acari</taxon>
        <taxon>Acariformes</taxon>
        <taxon>Sarcoptiformes</taxon>
        <taxon>Astigmata</taxon>
        <taxon>Psoroptidia</taxon>
        <taxon>Analgoidea</taxon>
        <taxon>Pyroglyphidae</taxon>
        <taxon>Dermatophagoidinae</taxon>
        <taxon>Dermatophagoides</taxon>
    </lineage>
</organism>
<dbReference type="GO" id="GO:0005634">
    <property type="term" value="C:nucleus"/>
    <property type="evidence" value="ECO:0007669"/>
    <property type="project" value="UniProtKB-SubCell"/>
</dbReference>
<comment type="subcellular location">
    <subcellularLocation>
        <location evidence="1">Nucleus</location>
    </subcellularLocation>
</comment>
<name>A0A922IA74_DERFA</name>
<evidence type="ECO:0000256" key="1">
    <source>
        <dbReference type="ARBA" id="ARBA00004123"/>
    </source>
</evidence>
<comment type="similarity">
    <text evidence="2">Belongs to the ISY1 family.</text>
</comment>
<dbReference type="GO" id="GO:0000350">
    <property type="term" value="P:generation of catalytic spliceosome for second transesterification step"/>
    <property type="evidence" value="ECO:0007669"/>
    <property type="project" value="InterPro"/>
</dbReference>
<dbReference type="EMBL" id="ASGP02000001">
    <property type="protein sequence ID" value="KAH9528277.1"/>
    <property type="molecule type" value="Genomic_DNA"/>
</dbReference>
<dbReference type="Proteomes" id="UP000790347">
    <property type="component" value="Unassembled WGS sequence"/>
</dbReference>
<dbReference type="Proteomes" id="UP000828236">
    <property type="component" value="Unassembled WGS sequence"/>
</dbReference>
<reference evidence="6" key="2">
    <citation type="submission" date="2020-06" db="EMBL/GenBank/DDBJ databases">
        <authorList>
            <person name="Ji K."/>
            <person name="Li J."/>
        </authorList>
    </citation>
    <scope>NUCLEOTIDE SEQUENCE</scope>
    <source>
        <strain evidence="6">JKM2019</strain>
        <tissue evidence="6">Whole body</tissue>
    </source>
</reference>
<evidence type="ECO:0000256" key="2">
    <source>
        <dbReference type="ARBA" id="ARBA00007002"/>
    </source>
</evidence>
<dbReference type="SUPFAM" id="SSF140102">
    <property type="entry name" value="ISY1 domain-like"/>
    <property type="match status" value="1"/>
</dbReference>
<evidence type="ECO:0000256" key="4">
    <source>
        <dbReference type="SAM" id="Coils"/>
    </source>
</evidence>
<dbReference type="OrthoDB" id="1739576at2759"/>
<reference evidence="7" key="1">
    <citation type="submission" date="2013-05" db="EMBL/GenBank/DDBJ databases">
        <authorList>
            <person name="Yim A.K.Y."/>
            <person name="Chan T.F."/>
            <person name="Ji K.M."/>
            <person name="Liu X.Y."/>
            <person name="Zhou J.W."/>
            <person name="Li R.Q."/>
            <person name="Yang K.Y."/>
            <person name="Li J."/>
            <person name="Li M."/>
            <person name="Law P.T.W."/>
            <person name="Wu Y.L."/>
            <person name="Cai Z.L."/>
            <person name="Qin H."/>
            <person name="Bao Y."/>
            <person name="Leung R.K.K."/>
            <person name="Ng P.K.S."/>
            <person name="Zou J."/>
            <person name="Zhong X.J."/>
            <person name="Ran P.X."/>
            <person name="Zhong N.S."/>
            <person name="Liu Z.G."/>
            <person name="Tsui S.K.W."/>
        </authorList>
    </citation>
    <scope>NUCLEOTIDE SEQUENCE</scope>
    <source>
        <strain evidence="7">Derf</strain>
        <tissue evidence="7">Whole organism</tissue>
    </source>
</reference>
<keyword evidence="8" id="KW-1185">Reference proteome</keyword>
<evidence type="ECO:0000313" key="7">
    <source>
        <dbReference type="EMBL" id="KAH9528277.1"/>
    </source>
</evidence>
<protein>
    <submittedName>
        <fullName evidence="7">NineTeen Complex (NTC) component</fullName>
    </submittedName>
    <submittedName>
        <fullName evidence="6">Pre-mrna-splicing factor isy1</fullName>
    </submittedName>
</protein>
<dbReference type="EMBL" id="SDOV01000010">
    <property type="protein sequence ID" value="KAH7636229.1"/>
    <property type="molecule type" value="Genomic_DNA"/>
</dbReference>